<organism evidence="1 2">
    <name type="scientific">Agrobacterium larrymoorei</name>
    <dbReference type="NCBI Taxonomy" id="160699"/>
    <lineage>
        <taxon>Bacteria</taxon>
        <taxon>Pseudomonadati</taxon>
        <taxon>Pseudomonadota</taxon>
        <taxon>Alphaproteobacteria</taxon>
        <taxon>Hyphomicrobiales</taxon>
        <taxon>Rhizobiaceae</taxon>
        <taxon>Rhizobium/Agrobacterium group</taxon>
        <taxon>Agrobacterium</taxon>
    </lineage>
</organism>
<name>A0AAJ2ES19_9HYPH</name>
<accession>A0AAJ2ES19</accession>
<protein>
    <submittedName>
        <fullName evidence="1">Uncharacterized protein</fullName>
    </submittedName>
</protein>
<proteinExistence type="predicted"/>
<dbReference type="AlphaFoldDB" id="A0AAJ2ES19"/>
<gene>
    <name evidence="1" type="ORF">QE369_001211</name>
</gene>
<dbReference type="EMBL" id="JAVIZC010000001">
    <property type="protein sequence ID" value="MDR6101033.1"/>
    <property type="molecule type" value="Genomic_DNA"/>
</dbReference>
<dbReference type="Proteomes" id="UP001255601">
    <property type="component" value="Unassembled WGS sequence"/>
</dbReference>
<evidence type="ECO:0000313" key="1">
    <source>
        <dbReference type="EMBL" id="MDR6101033.1"/>
    </source>
</evidence>
<reference evidence="1" key="1">
    <citation type="submission" date="2023-08" db="EMBL/GenBank/DDBJ databases">
        <title>Functional and genomic diversity of the sorghum phyllosphere microbiome.</title>
        <authorList>
            <person name="Shade A."/>
        </authorList>
    </citation>
    <scope>NUCLEOTIDE SEQUENCE</scope>
    <source>
        <strain evidence="1">SORGH_AS_0974</strain>
    </source>
</reference>
<sequence>MTLTSLKTEHAIALWDSAGKLLSAANDQLTISELIARQVLDALEVTAEDLGIQVTGEMRSGNLIFVPKASHRQLLYLVGEVESRCTLLTDIVEDHHEYLTGILDALEQGVGEQALVSPGLEEALAIWQEAFGIWREIMRSGDESDCAESQAEERALQALVSFQCRTHADVQRKITLFCGAQLAPLAEMYSDVFLASLIIHGAAS</sequence>
<dbReference type="RefSeq" id="WP_309769978.1">
    <property type="nucleotide sequence ID" value="NZ_JAVIZC010000001.1"/>
</dbReference>
<evidence type="ECO:0000313" key="2">
    <source>
        <dbReference type="Proteomes" id="UP001255601"/>
    </source>
</evidence>
<comment type="caution">
    <text evidence="1">The sequence shown here is derived from an EMBL/GenBank/DDBJ whole genome shotgun (WGS) entry which is preliminary data.</text>
</comment>